<sequence>MRGTAQQQSTFERTLFDPGTYPMTLKKALVMWGKPTQFQPDGAPKIMFVWEYEADGQTFELVDYLGFPKNFAFNDKSIFWKRVGEIAGTKITSENADTVDIDLGEFIQSYDELVDHLQSKDEKGNNEKAEVKGLTVGDQQLIGKTCQLVVKVWDSNGKQGNEIAAVMQVGGGTGPRKPQRQAAQPAAAPQQQAPASRPPARPATPAPAPAINDEPPY</sequence>
<evidence type="ECO:0000313" key="3">
    <source>
        <dbReference type="Proteomes" id="UP000056209"/>
    </source>
</evidence>
<accession>A0A100HHI8</accession>
<protein>
    <submittedName>
        <fullName evidence="2">Uncharacterized protein</fullName>
    </submittedName>
</protein>
<keyword evidence="3" id="KW-1185">Reference proteome</keyword>
<dbReference type="EMBL" id="BCMS01000001">
    <property type="protein sequence ID" value="GAQ20783.1"/>
    <property type="molecule type" value="Genomic_DNA"/>
</dbReference>
<proteinExistence type="predicted"/>
<reference evidence="3" key="1">
    <citation type="submission" date="2015-11" db="EMBL/GenBank/DDBJ databases">
        <title>Draft Genome Sequence of the Radioresistant Bacterium Deinococcus grandis, Isolated from Freshwater Fish in Japan.</title>
        <authorList>
            <person name="Satoh K."/>
            <person name="Onodera T."/>
            <person name="Omoso K."/>
            <person name="Takeda-Yano K."/>
            <person name="Katayama T."/>
            <person name="Oono Y."/>
            <person name="Narumi I."/>
        </authorList>
    </citation>
    <scope>NUCLEOTIDE SEQUENCE [LARGE SCALE GENOMIC DNA]</scope>
    <source>
        <strain evidence="3">ATCC 43672</strain>
    </source>
</reference>
<dbReference type="OrthoDB" id="67907at2"/>
<evidence type="ECO:0000256" key="1">
    <source>
        <dbReference type="SAM" id="MobiDB-lite"/>
    </source>
</evidence>
<dbReference type="AlphaFoldDB" id="A0A100HHI8"/>
<dbReference type="RefSeq" id="WP_058975461.1">
    <property type="nucleotide sequence ID" value="NZ_BCMS01000001.1"/>
</dbReference>
<organism evidence="2 3">
    <name type="scientific">Deinococcus grandis</name>
    <dbReference type="NCBI Taxonomy" id="57498"/>
    <lineage>
        <taxon>Bacteria</taxon>
        <taxon>Thermotogati</taxon>
        <taxon>Deinococcota</taxon>
        <taxon>Deinococci</taxon>
        <taxon>Deinococcales</taxon>
        <taxon>Deinococcaceae</taxon>
        <taxon>Deinococcus</taxon>
    </lineage>
</organism>
<dbReference type="Proteomes" id="UP000056209">
    <property type="component" value="Unassembled WGS sequence"/>
</dbReference>
<feature type="region of interest" description="Disordered" evidence="1">
    <location>
        <begin position="168"/>
        <end position="217"/>
    </location>
</feature>
<evidence type="ECO:0000313" key="2">
    <source>
        <dbReference type="EMBL" id="GAQ20783.1"/>
    </source>
</evidence>
<feature type="compositionally biased region" description="Pro residues" evidence="1">
    <location>
        <begin position="196"/>
        <end position="208"/>
    </location>
</feature>
<gene>
    <name evidence="2" type="ORF">DEIGR_100810</name>
</gene>
<comment type="caution">
    <text evidence="2">The sequence shown here is derived from an EMBL/GenBank/DDBJ whole genome shotgun (WGS) entry which is preliminary data.</text>
</comment>
<name>A0A100HHI8_9DEIO</name>
<feature type="compositionally biased region" description="Low complexity" evidence="1">
    <location>
        <begin position="180"/>
        <end position="195"/>
    </location>
</feature>